<dbReference type="AlphaFoldDB" id="A0A0E9Q3N5"/>
<organism evidence="1">
    <name type="scientific">Anguilla anguilla</name>
    <name type="common">European freshwater eel</name>
    <name type="synonym">Muraena anguilla</name>
    <dbReference type="NCBI Taxonomy" id="7936"/>
    <lineage>
        <taxon>Eukaryota</taxon>
        <taxon>Metazoa</taxon>
        <taxon>Chordata</taxon>
        <taxon>Craniata</taxon>
        <taxon>Vertebrata</taxon>
        <taxon>Euteleostomi</taxon>
        <taxon>Actinopterygii</taxon>
        <taxon>Neopterygii</taxon>
        <taxon>Teleostei</taxon>
        <taxon>Anguilliformes</taxon>
        <taxon>Anguillidae</taxon>
        <taxon>Anguilla</taxon>
    </lineage>
</organism>
<reference evidence="1" key="1">
    <citation type="submission" date="2014-11" db="EMBL/GenBank/DDBJ databases">
        <authorList>
            <person name="Amaro Gonzalez C."/>
        </authorList>
    </citation>
    <scope>NUCLEOTIDE SEQUENCE</scope>
</reference>
<dbReference type="EMBL" id="GBXM01097632">
    <property type="protein sequence ID" value="JAH10945.1"/>
    <property type="molecule type" value="Transcribed_RNA"/>
</dbReference>
<sequence length="42" mass="5069">MRKAAIMRKNLQLCWANKARFIKKLDMLHIVSKAYSVTYWIK</sequence>
<name>A0A0E9Q3N5_ANGAN</name>
<evidence type="ECO:0000313" key="1">
    <source>
        <dbReference type="EMBL" id="JAH10945.1"/>
    </source>
</evidence>
<protein>
    <submittedName>
        <fullName evidence="1">Uncharacterized protein</fullName>
    </submittedName>
</protein>
<reference evidence="1" key="2">
    <citation type="journal article" date="2015" name="Fish Shellfish Immunol.">
        <title>Early steps in the European eel (Anguilla anguilla)-Vibrio vulnificus interaction in the gills: Role of the RtxA13 toxin.</title>
        <authorList>
            <person name="Callol A."/>
            <person name="Pajuelo D."/>
            <person name="Ebbesson L."/>
            <person name="Teles M."/>
            <person name="MacKenzie S."/>
            <person name="Amaro C."/>
        </authorList>
    </citation>
    <scope>NUCLEOTIDE SEQUENCE</scope>
</reference>
<proteinExistence type="predicted"/>
<accession>A0A0E9Q3N5</accession>